<name>A0A3A3ZHY9_9ACTN</name>
<dbReference type="EMBL" id="QZEZ01000006">
    <property type="protein sequence ID" value="RJK94946.1"/>
    <property type="molecule type" value="Genomic_DNA"/>
</dbReference>
<reference evidence="3 4" key="1">
    <citation type="submission" date="2018-09" db="EMBL/GenBank/DDBJ databases">
        <title>YIM 75000 draft genome.</title>
        <authorList>
            <person name="Tang S."/>
            <person name="Feng Y."/>
        </authorList>
    </citation>
    <scope>NUCLEOTIDE SEQUENCE [LARGE SCALE GENOMIC DNA]</scope>
    <source>
        <strain evidence="3 4">YIM 75000</strain>
    </source>
</reference>
<dbReference type="AlphaFoldDB" id="A0A3A3ZHY9"/>
<sequence length="183" mass="18451">MPPRALPSALSLVVSLLLLGAAAVGLVEAVAGATGRPYVLLDGPAVAGALSVASWQDAPVVAAAVGAALLGLLLLVALLRRGRPRAVLLPAPGGGTSDDRGVQVAASRRSVERSLAAAARGADGVLGASARAGRRRVVVRAEVGLHDAAALRPRVEDAVRARLDDLGLDGRLRPRVRVEGGAR</sequence>
<organism evidence="3 4">
    <name type="scientific">Vallicoccus soli</name>
    <dbReference type="NCBI Taxonomy" id="2339232"/>
    <lineage>
        <taxon>Bacteria</taxon>
        <taxon>Bacillati</taxon>
        <taxon>Actinomycetota</taxon>
        <taxon>Actinomycetes</taxon>
        <taxon>Motilibacterales</taxon>
        <taxon>Vallicoccaceae</taxon>
        <taxon>Vallicoccus</taxon>
    </lineage>
</organism>
<evidence type="ECO:0000256" key="1">
    <source>
        <dbReference type="SAM" id="Phobius"/>
    </source>
</evidence>
<keyword evidence="1" id="KW-0812">Transmembrane</keyword>
<dbReference type="Proteomes" id="UP000265614">
    <property type="component" value="Unassembled WGS sequence"/>
</dbReference>
<keyword evidence="4" id="KW-1185">Reference proteome</keyword>
<dbReference type="Pfam" id="PF19803">
    <property type="entry name" value="DUF6286"/>
    <property type="match status" value="1"/>
</dbReference>
<comment type="caution">
    <text evidence="3">The sequence shown here is derived from an EMBL/GenBank/DDBJ whole genome shotgun (WGS) entry which is preliminary data.</text>
</comment>
<keyword evidence="1" id="KW-0472">Membrane</keyword>
<gene>
    <name evidence="3" type="ORF">D5H78_13290</name>
</gene>
<evidence type="ECO:0000259" key="2">
    <source>
        <dbReference type="Pfam" id="PF19803"/>
    </source>
</evidence>
<accession>A0A3A3ZHY9</accession>
<proteinExistence type="predicted"/>
<keyword evidence="1" id="KW-1133">Transmembrane helix</keyword>
<evidence type="ECO:0000313" key="3">
    <source>
        <dbReference type="EMBL" id="RJK94946.1"/>
    </source>
</evidence>
<protein>
    <recommendedName>
        <fullName evidence="2">DUF6286 domain-containing protein</fullName>
    </recommendedName>
</protein>
<dbReference type="InterPro" id="IPR046253">
    <property type="entry name" value="DUF6286"/>
</dbReference>
<feature type="domain" description="DUF6286" evidence="2">
    <location>
        <begin position="69"/>
        <end position="178"/>
    </location>
</feature>
<evidence type="ECO:0000313" key="4">
    <source>
        <dbReference type="Proteomes" id="UP000265614"/>
    </source>
</evidence>
<feature type="transmembrane region" description="Helical" evidence="1">
    <location>
        <begin position="60"/>
        <end position="79"/>
    </location>
</feature>